<dbReference type="GO" id="GO:0004674">
    <property type="term" value="F:protein serine/threonine kinase activity"/>
    <property type="evidence" value="ECO:0007669"/>
    <property type="project" value="UniProtKB-KW"/>
</dbReference>
<comment type="subcellular location">
    <subcellularLocation>
        <location evidence="1">Cell membrane</location>
        <topology evidence="1">Single-pass membrane protein</topology>
    </subcellularLocation>
</comment>
<dbReference type="InterPro" id="IPR000719">
    <property type="entry name" value="Prot_kinase_dom"/>
</dbReference>
<keyword evidence="3" id="KW-1003">Cell membrane</keyword>
<keyword evidence="5" id="KW-0808">Transferase</keyword>
<evidence type="ECO:0000256" key="11">
    <source>
        <dbReference type="ARBA" id="ARBA00022989"/>
    </source>
</evidence>
<dbReference type="GO" id="GO:0005524">
    <property type="term" value="F:ATP binding"/>
    <property type="evidence" value="ECO:0007669"/>
    <property type="project" value="UniProtKB-UniRule"/>
</dbReference>
<gene>
    <name evidence="19" type="primary">LOC105170940</name>
</gene>
<sequence>MGICLGSPAKSDHPVSGQGFGTKVAPGNVKHGSNPPNLQTNSVASSDALVGFPGDLSVSSNLKSFTFNDLRNATKNFSPDSLIGEGGFGYVFKGWINENTLASSKPGTGTVVAVKRLKTQSFQGHREWLTEVKYLGQLRHENLVKLIGYCSEAKNRLLVYEFMPKGSLENHLFKKGVQPMAWSTRMQIAVDIARGLSFLHSLNANIIYRDLKASNILIDSKFHAKLSDFGLARKGPSGDGTHVSTRVVGTMGYAAPEYVASGHLTPKSDVYSFGVVLLELLSGRRAMGDETLGGAEGKLVDWAKQFLGDARQFSRIMDTRLRGEYSKKDAQAASSLALRCLYNDAKNRPSMVEVLAELEQMQALQSSPQARLEHRVKTLSSHKPHSPA</sequence>
<evidence type="ECO:0000256" key="12">
    <source>
        <dbReference type="ARBA" id="ARBA00023136"/>
    </source>
</evidence>
<evidence type="ECO:0000256" key="13">
    <source>
        <dbReference type="ARBA" id="ARBA00023157"/>
    </source>
</evidence>
<keyword evidence="7" id="KW-0732">Signal</keyword>
<evidence type="ECO:0000313" key="19">
    <source>
        <dbReference type="RefSeq" id="XP_011090185.1"/>
    </source>
</evidence>
<dbReference type="Gene3D" id="1.10.510.10">
    <property type="entry name" value="Transferase(Phosphotransferase) domain 1"/>
    <property type="match status" value="1"/>
</dbReference>
<keyword evidence="18" id="KW-1185">Reference proteome</keyword>
<dbReference type="PROSITE" id="PS00107">
    <property type="entry name" value="PROTEIN_KINASE_ATP"/>
    <property type="match status" value="1"/>
</dbReference>
<keyword evidence="12" id="KW-0472">Membrane</keyword>
<keyword evidence="11" id="KW-1133">Transmembrane helix</keyword>
<keyword evidence="13" id="KW-1015">Disulfide bond</keyword>
<dbReference type="PANTHER" id="PTHR45621">
    <property type="entry name" value="OS01G0588500 PROTEIN-RELATED"/>
    <property type="match status" value="1"/>
</dbReference>
<evidence type="ECO:0000256" key="2">
    <source>
        <dbReference type="ARBA" id="ARBA00012513"/>
    </source>
</evidence>
<evidence type="ECO:0000256" key="8">
    <source>
        <dbReference type="ARBA" id="ARBA00022741"/>
    </source>
</evidence>
<dbReference type="PROSITE" id="PS00108">
    <property type="entry name" value="PROTEIN_KINASE_ST"/>
    <property type="match status" value="1"/>
</dbReference>
<dbReference type="GO" id="GO:0005886">
    <property type="term" value="C:plasma membrane"/>
    <property type="evidence" value="ECO:0007669"/>
    <property type="project" value="UniProtKB-SubCell"/>
</dbReference>
<evidence type="ECO:0000256" key="7">
    <source>
        <dbReference type="ARBA" id="ARBA00022729"/>
    </source>
</evidence>
<dbReference type="GeneID" id="105170940"/>
<evidence type="ECO:0000256" key="14">
    <source>
        <dbReference type="PROSITE-ProRule" id="PRU10141"/>
    </source>
</evidence>
<evidence type="ECO:0000256" key="4">
    <source>
        <dbReference type="ARBA" id="ARBA00022527"/>
    </source>
</evidence>
<evidence type="ECO:0000256" key="16">
    <source>
        <dbReference type="SAM" id="MobiDB-lite"/>
    </source>
</evidence>
<evidence type="ECO:0000256" key="15">
    <source>
        <dbReference type="RuleBase" id="RU000304"/>
    </source>
</evidence>
<dbReference type="Gene3D" id="3.30.200.20">
    <property type="entry name" value="Phosphorylase Kinase, domain 1"/>
    <property type="match status" value="1"/>
</dbReference>
<dbReference type="PROSITE" id="PS50011">
    <property type="entry name" value="PROTEIN_KINASE_DOM"/>
    <property type="match status" value="1"/>
</dbReference>
<proteinExistence type="inferred from homology"/>
<dbReference type="Proteomes" id="UP000504604">
    <property type="component" value="Linkage group LG9"/>
</dbReference>
<feature type="binding site" evidence="14">
    <location>
        <position position="115"/>
    </location>
    <ligand>
        <name>ATP</name>
        <dbReference type="ChEBI" id="CHEBI:30616"/>
    </ligand>
</feature>
<dbReference type="Pfam" id="PF07714">
    <property type="entry name" value="PK_Tyr_Ser-Thr"/>
    <property type="match status" value="1"/>
</dbReference>
<dbReference type="GO" id="GO:0051707">
    <property type="term" value="P:response to other organism"/>
    <property type="evidence" value="ECO:0007669"/>
    <property type="project" value="UniProtKB-ARBA"/>
</dbReference>
<feature type="domain" description="Protein kinase" evidence="17">
    <location>
        <begin position="77"/>
        <end position="364"/>
    </location>
</feature>
<dbReference type="InterPro" id="IPR050823">
    <property type="entry name" value="Plant_Ser_Thr_Prot_Kinase"/>
</dbReference>
<dbReference type="AlphaFoldDB" id="A0A6I9TTQ2"/>
<protein>
    <recommendedName>
        <fullName evidence="2">non-specific serine/threonine protein kinase</fullName>
        <ecNumber evidence="2">2.7.11.1</ecNumber>
    </recommendedName>
</protein>
<evidence type="ECO:0000256" key="6">
    <source>
        <dbReference type="ARBA" id="ARBA00022692"/>
    </source>
</evidence>
<comment type="similarity">
    <text evidence="15">Belongs to the protein kinase superfamily.</text>
</comment>
<accession>A0A6I9TTQ2</accession>
<dbReference type="EC" id="2.7.11.1" evidence="2"/>
<evidence type="ECO:0000256" key="1">
    <source>
        <dbReference type="ARBA" id="ARBA00004162"/>
    </source>
</evidence>
<evidence type="ECO:0000256" key="3">
    <source>
        <dbReference type="ARBA" id="ARBA00022475"/>
    </source>
</evidence>
<keyword evidence="9 19" id="KW-0418">Kinase</keyword>
<evidence type="ECO:0000256" key="10">
    <source>
        <dbReference type="ARBA" id="ARBA00022840"/>
    </source>
</evidence>
<keyword evidence="6" id="KW-0812">Transmembrane</keyword>
<keyword evidence="8 14" id="KW-0547">Nucleotide-binding</keyword>
<keyword evidence="4 15" id="KW-0723">Serine/threonine-protein kinase</keyword>
<dbReference type="KEGG" id="sind:105170940"/>
<dbReference type="SUPFAM" id="SSF56112">
    <property type="entry name" value="Protein kinase-like (PK-like)"/>
    <property type="match status" value="1"/>
</dbReference>
<dbReference type="FunFam" id="1.10.510.10:FF:000468">
    <property type="entry name" value="PTI1-like tyrosine-protein kinase 3"/>
    <property type="match status" value="1"/>
</dbReference>
<dbReference type="InterPro" id="IPR011009">
    <property type="entry name" value="Kinase-like_dom_sf"/>
</dbReference>
<evidence type="ECO:0000256" key="9">
    <source>
        <dbReference type="ARBA" id="ARBA00022777"/>
    </source>
</evidence>
<keyword evidence="10 14" id="KW-0067">ATP-binding</keyword>
<dbReference type="RefSeq" id="XP_011090185.1">
    <property type="nucleotide sequence ID" value="XM_011091883.2"/>
</dbReference>
<feature type="region of interest" description="Disordered" evidence="16">
    <location>
        <begin position="1"/>
        <end position="37"/>
    </location>
</feature>
<evidence type="ECO:0000259" key="17">
    <source>
        <dbReference type="PROSITE" id="PS50011"/>
    </source>
</evidence>
<evidence type="ECO:0000256" key="5">
    <source>
        <dbReference type="ARBA" id="ARBA00022679"/>
    </source>
</evidence>
<evidence type="ECO:0000313" key="18">
    <source>
        <dbReference type="Proteomes" id="UP000504604"/>
    </source>
</evidence>
<dbReference type="InterPro" id="IPR017441">
    <property type="entry name" value="Protein_kinase_ATP_BS"/>
</dbReference>
<dbReference type="OrthoDB" id="4062651at2759"/>
<name>A0A6I9TTQ2_SESIN</name>
<reference evidence="19" key="1">
    <citation type="submission" date="2025-08" db="UniProtKB">
        <authorList>
            <consortium name="RefSeq"/>
        </authorList>
    </citation>
    <scope>IDENTIFICATION</scope>
</reference>
<dbReference type="InterPro" id="IPR008271">
    <property type="entry name" value="Ser/Thr_kinase_AS"/>
</dbReference>
<dbReference type="InterPro" id="IPR001245">
    <property type="entry name" value="Ser-Thr/Tyr_kinase_cat_dom"/>
</dbReference>
<dbReference type="FunFam" id="3.30.200.20:FF:000228">
    <property type="entry name" value="Serine/threonine-protein kinase BIK1"/>
    <property type="match status" value="1"/>
</dbReference>
<feature type="region of interest" description="Disordered" evidence="16">
    <location>
        <begin position="366"/>
        <end position="388"/>
    </location>
</feature>
<dbReference type="SMART" id="SM00220">
    <property type="entry name" value="S_TKc"/>
    <property type="match status" value="1"/>
</dbReference>
<organism evidence="18 19">
    <name type="scientific">Sesamum indicum</name>
    <name type="common">Oriental sesame</name>
    <name type="synonym">Sesamum orientale</name>
    <dbReference type="NCBI Taxonomy" id="4182"/>
    <lineage>
        <taxon>Eukaryota</taxon>
        <taxon>Viridiplantae</taxon>
        <taxon>Streptophyta</taxon>
        <taxon>Embryophyta</taxon>
        <taxon>Tracheophyta</taxon>
        <taxon>Spermatophyta</taxon>
        <taxon>Magnoliopsida</taxon>
        <taxon>eudicotyledons</taxon>
        <taxon>Gunneridae</taxon>
        <taxon>Pentapetalae</taxon>
        <taxon>asterids</taxon>
        <taxon>lamiids</taxon>
        <taxon>Lamiales</taxon>
        <taxon>Pedaliaceae</taxon>
        <taxon>Sesamum</taxon>
    </lineage>
</organism>
<dbReference type="CDD" id="cd14066">
    <property type="entry name" value="STKc_IRAK"/>
    <property type="match status" value="1"/>
</dbReference>